<evidence type="ECO:0000256" key="2">
    <source>
        <dbReference type="ARBA" id="ARBA00022448"/>
    </source>
</evidence>
<evidence type="ECO:0000313" key="8">
    <source>
        <dbReference type="EMBL" id="MEB3019542.1"/>
    </source>
</evidence>
<dbReference type="PANTHER" id="PTHR36923:SF3">
    <property type="entry name" value="FERREDOXIN"/>
    <property type="match status" value="1"/>
</dbReference>
<evidence type="ECO:0000256" key="7">
    <source>
        <dbReference type="ARBA" id="ARBA00023291"/>
    </source>
</evidence>
<dbReference type="InterPro" id="IPR051269">
    <property type="entry name" value="Fe-S_cluster_ET"/>
</dbReference>
<reference evidence="8 9" key="1">
    <citation type="submission" date="2023-12" db="EMBL/GenBank/DDBJ databases">
        <title>Description of new species of Mycobacterium terrae complex isolated from sewage at the Sao Paulo Zoological Park Foundation in Brazil.</title>
        <authorList>
            <person name="Romagnoli C.L."/>
            <person name="Conceicao E.C."/>
            <person name="Machado E."/>
            <person name="Barreto L.B.P.F."/>
            <person name="Sharma A."/>
            <person name="Silva N.M."/>
            <person name="Marques L.E."/>
            <person name="Juliana M.A."/>
            <person name="Lourenco M.C.S."/>
            <person name="Digiampietri L.A."/>
            <person name="Suffys P.N."/>
            <person name="Viana-Niero C."/>
        </authorList>
    </citation>
    <scope>NUCLEOTIDE SEQUENCE [LARGE SCALE GENOMIC DNA]</scope>
    <source>
        <strain evidence="8 9">MYC098</strain>
    </source>
</reference>
<proteinExistence type="predicted"/>
<keyword evidence="7" id="KW-0003">3Fe-4S</keyword>
<dbReference type="EMBL" id="JAYJJR010000001">
    <property type="protein sequence ID" value="MEB3019542.1"/>
    <property type="molecule type" value="Genomic_DNA"/>
</dbReference>
<sequence length="70" mass="7928">MTKRRQVVVDYGLCEANAICMGINPEIFDLDDEDTLHILKPDVTPETEHDISEAVRRCPRQALSIVESDD</sequence>
<evidence type="ECO:0000256" key="5">
    <source>
        <dbReference type="ARBA" id="ARBA00023004"/>
    </source>
</evidence>
<dbReference type="Pfam" id="PF13459">
    <property type="entry name" value="Fer4_15"/>
    <property type="match status" value="1"/>
</dbReference>
<dbReference type="RefSeq" id="WP_225404862.1">
    <property type="nucleotide sequence ID" value="NZ_JAYJJR010000001.1"/>
</dbReference>
<dbReference type="PANTHER" id="PTHR36923">
    <property type="entry name" value="FERREDOXIN"/>
    <property type="match status" value="1"/>
</dbReference>
<keyword evidence="6" id="KW-0411">Iron-sulfur</keyword>
<evidence type="ECO:0000313" key="9">
    <source>
        <dbReference type="Proteomes" id="UP001299596"/>
    </source>
</evidence>
<dbReference type="Gene3D" id="3.30.70.20">
    <property type="match status" value="1"/>
</dbReference>
<dbReference type="Proteomes" id="UP001299596">
    <property type="component" value="Unassembled WGS sequence"/>
</dbReference>
<evidence type="ECO:0000256" key="6">
    <source>
        <dbReference type="ARBA" id="ARBA00023014"/>
    </source>
</evidence>
<keyword evidence="2" id="KW-0813">Transport</keyword>
<evidence type="ECO:0000256" key="4">
    <source>
        <dbReference type="ARBA" id="ARBA00022982"/>
    </source>
</evidence>
<comment type="caution">
    <text evidence="8">The sequence shown here is derived from an EMBL/GenBank/DDBJ whole genome shotgun (WGS) entry which is preliminary data.</text>
</comment>
<keyword evidence="5" id="KW-0408">Iron</keyword>
<name>A0ABU5XCK2_9MYCO</name>
<keyword evidence="9" id="KW-1185">Reference proteome</keyword>
<keyword evidence="3" id="KW-0479">Metal-binding</keyword>
<evidence type="ECO:0000256" key="1">
    <source>
        <dbReference type="ARBA" id="ARBA00001927"/>
    </source>
</evidence>
<comment type="cofactor">
    <cofactor evidence="1">
        <name>[3Fe-4S] cluster</name>
        <dbReference type="ChEBI" id="CHEBI:21137"/>
    </cofactor>
</comment>
<protein>
    <submittedName>
        <fullName evidence="8">Ferredoxin</fullName>
    </submittedName>
</protein>
<organism evidence="8 9">
    <name type="scientific">[Mycobacterium] crassicus</name>
    <dbReference type="NCBI Taxonomy" id="2872309"/>
    <lineage>
        <taxon>Bacteria</taxon>
        <taxon>Bacillati</taxon>
        <taxon>Actinomycetota</taxon>
        <taxon>Actinomycetes</taxon>
        <taxon>Mycobacteriales</taxon>
        <taxon>Mycobacteriaceae</taxon>
        <taxon>Mycolicibacter</taxon>
    </lineage>
</organism>
<accession>A0ABU5XCK2</accession>
<dbReference type="SUPFAM" id="SSF54862">
    <property type="entry name" value="4Fe-4S ferredoxins"/>
    <property type="match status" value="1"/>
</dbReference>
<gene>
    <name evidence="8" type="ORF">K6T79_00615</name>
</gene>
<evidence type="ECO:0000256" key="3">
    <source>
        <dbReference type="ARBA" id="ARBA00022723"/>
    </source>
</evidence>
<keyword evidence="4" id="KW-0249">Electron transport</keyword>